<feature type="domain" description="HTH luxR-type" evidence="4">
    <location>
        <begin position="827"/>
        <end position="892"/>
    </location>
</feature>
<dbReference type="RefSeq" id="WP_311411293.1">
    <property type="nucleotide sequence ID" value="NZ_JAVRFL010000008.1"/>
</dbReference>
<evidence type="ECO:0000256" key="1">
    <source>
        <dbReference type="ARBA" id="ARBA00022741"/>
    </source>
</evidence>
<dbReference type="EMBL" id="JAVRFL010000008">
    <property type="protein sequence ID" value="MDT0529119.1"/>
    <property type="molecule type" value="Genomic_DNA"/>
</dbReference>
<gene>
    <name evidence="5" type="ORF">RM555_08935</name>
</gene>
<keyword evidence="1" id="KW-0547">Nucleotide-binding</keyword>
<dbReference type="PANTHER" id="PTHR16305:SF35">
    <property type="entry name" value="TRANSCRIPTIONAL ACTIVATOR DOMAIN"/>
    <property type="match status" value="1"/>
</dbReference>
<dbReference type="InterPro" id="IPR000792">
    <property type="entry name" value="Tscrpt_reg_LuxR_C"/>
</dbReference>
<evidence type="ECO:0000256" key="3">
    <source>
        <dbReference type="SAM" id="MobiDB-lite"/>
    </source>
</evidence>
<dbReference type="SUPFAM" id="SSF52540">
    <property type="entry name" value="P-loop containing nucleoside triphosphate hydrolases"/>
    <property type="match status" value="1"/>
</dbReference>
<dbReference type="Proteomes" id="UP001180973">
    <property type="component" value="Unassembled WGS sequence"/>
</dbReference>
<dbReference type="InterPro" id="IPR036388">
    <property type="entry name" value="WH-like_DNA-bd_sf"/>
</dbReference>
<dbReference type="Gene3D" id="1.25.40.10">
    <property type="entry name" value="Tetratricopeptide repeat domain"/>
    <property type="match status" value="2"/>
</dbReference>
<dbReference type="Gene3D" id="1.10.10.10">
    <property type="entry name" value="Winged helix-like DNA-binding domain superfamily/Winged helix DNA-binding domain"/>
    <property type="match status" value="1"/>
</dbReference>
<name>A0ABU2WU50_9ACTN</name>
<evidence type="ECO:0000313" key="5">
    <source>
        <dbReference type="EMBL" id="MDT0529119.1"/>
    </source>
</evidence>
<dbReference type="InterPro" id="IPR016032">
    <property type="entry name" value="Sig_transdc_resp-reg_C-effctor"/>
</dbReference>
<accession>A0ABU2WU50</accession>
<evidence type="ECO:0000313" key="6">
    <source>
        <dbReference type="Proteomes" id="UP001180973"/>
    </source>
</evidence>
<dbReference type="InterPro" id="IPR011990">
    <property type="entry name" value="TPR-like_helical_dom_sf"/>
</dbReference>
<dbReference type="PROSITE" id="PS00622">
    <property type="entry name" value="HTH_LUXR_1"/>
    <property type="match status" value="1"/>
</dbReference>
<dbReference type="PROSITE" id="PS50043">
    <property type="entry name" value="HTH_LUXR_2"/>
    <property type="match status" value="1"/>
</dbReference>
<protein>
    <submittedName>
        <fullName evidence="5">LuxR C-terminal-related transcriptional regulator</fullName>
    </submittedName>
</protein>
<dbReference type="PANTHER" id="PTHR16305">
    <property type="entry name" value="TESTICULAR SOLUBLE ADENYLYL CYCLASE"/>
    <property type="match status" value="1"/>
</dbReference>
<proteinExistence type="predicted"/>
<keyword evidence="2" id="KW-0067">ATP-binding</keyword>
<keyword evidence="6" id="KW-1185">Reference proteome</keyword>
<dbReference type="CDD" id="cd06170">
    <property type="entry name" value="LuxR_C_like"/>
    <property type="match status" value="1"/>
</dbReference>
<reference evidence="5" key="1">
    <citation type="submission" date="2023-09" db="EMBL/GenBank/DDBJ databases">
        <title>30 novel species of actinomycetes from the DSMZ collection.</title>
        <authorList>
            <person name="Nouioui I."/>
        </authorList>
    </citation>
    <scope>NUCLEOTIDE SEQUENCE</scope>
    <source>
        <strain evidence="5">DSM 115977</strain>
    </source>
</reference>
<dbReference type="SMART" id="SM00421">
    <property type="entry name" value="HTH_LUXR"/>
    <property type="match status" value="1"/>
</dbReference>
<feature type="region of interest" description="Disordered" evidence="3">
    <location>
        <begin position="1"/>
        <end position="23"/>
    </location>
</feature>
<dbReference type="Pfam" id="PF00196">
    <property type="entry name" value="GerE"/>
    <property type="match status" value="1"/>
</dbReference>
<evidence type="ECO:0000259" key="4">
    <source>
        <dbReference type="PROSITE" id="PS50043"/>
    </source>
</evidence>
<dbReference type="SUPFAM" id="SSF48452">
    <property type="entry name" value="TPR-like"/>
    <property type="match status" value="2"/>
</dbReference>
<sequence length="901" mass="96927">MPSPADRLVRTRRKSGRTTGHPLPRTEFAALRRQLDDLHTGTGAAVALAGEPGIGKTTLISALAAQGRAHTLTVVAASGRTGTGPPVVVGAEPTLVLLDDVHLLDTAHRDQMQLLIELTTTAPVLLVLAYRDRQLSRGAAAVLSRAAARGQLTQHRLGPLDLGQTRELLGDRPDLTRLHAEGDGNPLYLQLLAAADAQAMTDAHLILLGELAELADRELRVAQAAAVLRTPGPVELLAAVAGLDVTETLSALDTLTELDLMRPVQLLPRFAFRHDVVRRFVYAQIGPSQRLAAHRRVETELLARGAPVTQRAHHIARALDTGRPEQLPVLIDAARSTMHDAPADALEWLEAALQVLPEGDDRWYEAQVLALRAQLLRGGRCDVQQLVHTFLPRAIRIPGGDFSSTMAVAVRVRRIQGRHAEASVLIREGLAALRGTTHPSTPSTAVAMHTELAALALDRLDQEAARLNAREAATIARQHGDRLGEAAAVAQMAMAHLLAADSDAADRAADVAADLVDTTPDSSVVTNLPALYLVGATEDALHRFTEAQRHLSRGAEEARRTGQRFILPAILTSLGAVELQRGLLDRAGRTLEEAAELLEPEGTSTARASVAALLALVRYWQDSDREAAAMIALGDQALALIRDQGPAEDAIVPCLLADLLIKVAEPERGRRLMLDALGGPEMPRIAPPNRSRWYEALSMAALRMGDKRDASRWVDLAEASVRNLSVSRQGFLMRARMRLYAARGETSPALADAEQAVECFAGRGLDLDLCRTMAAAGTVLVDAGRTDDARAWLGRAAALAEQCGSARLVDRVRRQQSRLAPDASTRGGDPLAVLTERERQIADLVSRGMTSVEVAHGLFLSVRTVDTHLGRIYRKLGVSNRASLARTMLRSHTTTPAGEPR</sequence>
<dbReference type="InterPro" id="IPR027417">
    <property type="entry name" value="P-loop_NTPase"/>
</dbReference>
<comment type="caution">
    <text evidence="5">The sequence shown here is derived from an EMBL/GenBank/DDBJ whole genome shotgun (WGS) entry which is preliminary data.</text>
</comment>
<dbReference type="PRINTS" id="PR00038">
    <property type="entry name" value="HTHLUXR"/>
</dbReference>
<evidence type="ECO:0000256" key="2">
    <source>
        <dbReference type="ARBA" id="ARBA00022840"/>
    </source>
</evidence>
<organism evidence="5 6">
    <name type="scientific">Micromonospora reichwaldensis</name>
    <dbReference type="NCBI Taxonomy" id="3075516"/>
    <lineage>
        <taxon>Bacteria</taxon>
        <taxon>Bacillati</taxon>
        <taxon>Actinomycetota</taxon>
        <taxon>Actinomycetes</taxon>
        <taxon>Micromonosporales</taxon>
        <taxon>Micromonosporaceae</taxon>
        <taxon>Micromonospora</taxon>
    </lineage>
</organism>
<dbReference type="SUPFAM" id="SSF46894">
    <property type="entry name" value="C-terminal effector domain of the bipartite response regulators"/>
    <property type="match status" value="1"/>
</dbReference>